<dbReference type="NCBIfam" id="TIGR02985">
    <property type="entry name" value="Sig70_bacteroi1"/>
    <property type="match status" value="1"/>
</dbReference>
<dbReference type="SUPFAM" id="SSF88946">
    <property type="entry name" value="Sigma2 domain of RNA polymerase sigma factors"/>
    <property type="match status" value="1"/>
</dbReference>
<dbReference type="SUPFAM" id="SSF88659">
    <property type="entry name" value="Sigma3 and sigma4 domains of RNA polymerase sigma factors"/>
    <property type="match status" value="1"/>
</dbReference>
<dbReference type="InterPro" id="IPR007627">
    <property type="entry name" value="RNA_pol_sigma70_r2"/>
</dbReference>
<feature type="domain" description="RNA polymerase sigma-70 region 2" evidence="5">
    <location>
        <begin position="24"/>
        <end position="90"/>
    </location>
</feature>
<keyword evidence="3" id="KW-0731">Sigma factor</keyword>
<dbReference type="Proteomes" id="UP000192276">
    <property type="component" value="Unassembled WGS sequence"/>
</dbReference>
<dbReference type="PANTHER" id="PTHR43133">
    <property type="entry name" value="RNA POLYMERASE ECF-TYPE SIGMA FACTO"/>
    <property type="match status" value="1"/>
</dbReference>
<evidence type="ECO:0000259" key="5">
    <source>
        <dbReference type="Pfam" id="PF04542"/>
    </source>
</evidence>
<evidence type="ECO:0000256" key="1">
    <source>
        <dbReference type="ARBA" id="ARBA00010641"/>
    </source>
</evidence>
<evidence type="ECO:0000259" key="6">
    <source>
        <dbReference type="Pfam" id="PF08281"/>
    </source>
</evidence>
<dbReference type="GO" id="GO:0016987">
    <property type="term" value="F:sigma factor activity"/>
    <property type="evidence" value="ECO:0007669"/>
    <property type="project" value="UniProtKB-KW"/>
</dbReference>
<evidence type="ECO:0000313" key="8">
    <source>
        <dbReference type="Proteomes" id="UP000192276"/>
    </source>
</evidence>
<dbReference type="InterPro" id="IPR013324">
    <property type="entry name" value="RNA_pol_sigma_r3/r4-like"/>
</dbReference>
<comment type="similarity">
    <text evidence="1">Belongs to the sigma-70 factor family. ECF subfamily.</text>
</comment>
<dbReference type="STRING" id="550983.A4R26_10740"/>
<dbReference type="EMBL" id="LWBP01000002">
    <property type="protein sequence ID" value="OQP67966.1"/>
    <property type="molecule type" value="Genomic_DNA"/>
</dbReference>
<proteinExistence type="inferred from homology"/>
<evidence type="ECO:0000256" key="2">
    <source>
        <dbReference type="ARBA" id="ARBA00023015"/>
    </source>
</evidence>
<accession>A0A1V9GBZ7</accession>
<dbReference type="InterPro" id="IPR013325">
    <property type="entry name" value="RNA_pol_sigma_r2"/>
</dbReference>
<evidence type="ECO:0000256" key="3">
    <source>
        <dbReference type="ARBA" id="ARBA00023082"/>
    </source>
</evidence>
<keyword evidence="2" id="KW-0805">Transcription regulation</keyword>
<evidence type="ECO:0000256" key="4">
    <source>
        <dbReference type="ARBA" id="ARBA00023163"/>
    </source>
</evidence>
<dbReference type="Pfam" id="PF08281">
    <property type="entry name" value="Sigma70_r4_2"/>
    <property type="match status" value="1"/>
</dbReference>
<dbReference type="InterPro" id="IPR014327">
    <property type="entry name" value="RNA_pol_sigma70_bacteroid"/>
</dbReference>
<comment type="caution">
    <text evidence="7">The sequence shown here is derived from an EMBL/GenBank/DDBJ whole genome shotgun (WGS) entry which is preliminary data.</text>
</comment>
<dbReference type="GO" id="GO:0006352">
    <property type="term" value="P:DNA-templated transcription initiation"/>
    <property type="evidence" value="ECO:0007669"/>
    <property type="project" value="InterPro"/>
</dbReference>
<dbReference type="OrthoDB" id="655312at2"/>
<dbReference type="InterPro" id="IPR039425">
    <property type="entry name" value="RNA_pol_sigma-70-like"/>
</dbReference>
<keyword evidence="8" id="KW-1185">Reference proteome</keyword>
<name>A0A1V9GBZ7_9BACT</name>
<protein>
    <recommendedName>
        <fullName evidence="9">RNA polymerase sigma-70 factor</fullName>
    </recommendedName>
</protein>
<dbReference type="RefSeq" id="WP_081160007.1">
    <property type="nucleotide sequence ID" value="NZ_LWBP01000002.1"/>
</dbReference>
<dbReference type="Gene3D" id="1.10.1740.10">
    <property type="match status" value="1"/>
</dbReference>
<gene>
    <name evidence="7" type="ORF">A4R26_10740</name>
</gene>
<reference evidence="8" key="1">
    <citation type="submission" date="2016-04" db="EMBL/GenBank/DDBJ databases">
        <authorList>
            <person name="Chen L."/>
            <person name="Zhuang W."/>
            <person name="Wang G."/>
        </authorList>
    </citation>
    <scope>NUCLEOTIDE SEQUENCE [LARGE SCALE GENOMIC DNA]</scope>
    <source>
        <strain evidence="8">208</strain>
    </source>
</reference>
<keyword evidence="4" id="KW-0804">Transcription</keyword>
<dbReference type="AlphaFoldDB" id="A0A1V9GBZ7"/>
<feature type="domain" description="RNA polymerase sigma factor 70 region 4 type 2" evidence="6">
    <location>
        <begin position="121"/>
        <end position="171"/>
    </location>
</feature>
<evidence type="ECO:0008006" key="9">
    <source>
        <dbReference type="Google" id="ProtNLM"/>
    </source>
</evidence>
<sequence length="188" mass="22492">MNELISNRNDNSEEHALELLFADLFKKHEYRLHTLVLKLTRSDQYARDIIQEVFLKLWENRFQLQSIHNIEAWLYRLTENKVIDFLRKAAADSRLKEAIWKNQPEQLNETEEKVSAREYNQIIHKAVDQLPPQRKLIYFLNREKGLNYQEIADHLAISKHTVKNQLSTALQSIRLFLLKSARFLMPFF</sequence>
<dbReference type="InterPro" id="IPR013249">
    <property type="entry name" value="RNA_pol_sigma70_r4_t2"/>
</dbReference>
<dbReference type="GO" id="GO:0003677">
    <property type="term" value="F:DNA binding"/>
    <property type="evidence" value="ECO:0007669"/>
    <property type="project" value="InterPro"/>
</dbReference>
<dbReference type="NCBIfam" id="TIGR02937">
    <property type="entry name" value="sigma70-ECF"/>
    <property type="match status" value="1"/>
</dbReference>
<dbReference type="InterPro" id="IPR014284">
    <property type="entry name" value="RNA_pol_sigma-70_dom"/>
</dbReference>
<dbReference type="Gene3D" id="1.10.10.10">
    <property type="entry name" value="Winged helix-like DNA-binding domain superfamily/Winged helix DNA-binding domain"/>
    <property type="match status" value="1"/>
</dbReference>
<dbReference type="Pfam" id="PF04542">
    <property type="entry name" value="Sigma70_r2"/>
    <property type="match status" value="1"/>
</dbReference>
<dbReference type="InterPro" id="IPR036388">
    <property type="entry name" value="WH-like_DNA-bd_sf"/>
</dbReference>
<dbReference type="PANTHER" id="PTHR43133:SF46">
    <property type="entry name" value="RNA POLYMERASE SIGMA-70 FACTOR ECF SUBFAMILY"/>
    <property type="match status" value="1"/>
</dbReference>
<organism evidence="7 8">
    <name type="scientific">Niastella populi</name>
    <dbReference type="NCBI Taxonomy" id="550983"/>
    <lineage>
        <taxon>Bacteria</taxon>
        <taxon>Pseudomonadati</taxon>
        <taxon>Bacteroidota</taxon>
        <taxon>Chitinophagia</taxon>
        <taxon>Chitinophagales</taxon>
        <taxon>Chitinophagaceae</taxon>
        <taxon>Niastella</taxon>
    </lineage>
</organism>
<evidence type="ECO:0000313" key="7">
    <source>
        <dbReference type="EMBL" id="OQP67966.1"/>
    </source>
</evidence>